<dbReference type="eggNOG" id="KOG1360">
    <property type="taxonomic scope" value="Eukaryota"/>
</dbReference>
<dbReference type="Gene3D" id="3.90.1150.10">
    <property type="entry name" value="Aspartate Aminotransferase, domain 1"/>
    <property type="match status" value="1"/>
</dbReference>
<dbReference type="InterPro" id="IPR015424">
    <property type="entry name" value="PyrdxlP-dep_Trfase"/>
</dbReference>
<comment type="cofactor">
    <cofactor evidence="1 5">
        <name>pyridoxal 5'-phosphate</name>
        <dbReference type="ChEBI" id="CHEBI:597326"/>
    </cofactor>
</comment>
<protein>
    <recommendedName>
        <fullName evidence="6">Aminotransferase class I/classII large domain-containing protein</fullName>
    </recommendedName>
</protein>
<evidence type="ECO:0000256" key="4">
    <source>
        <dbReference type="ARBA" id="ARBA00022898"/>
    </source>
</evidence>
<dbReference type="InterPro" id="IPR050087">
    <property type="entry name" value="AON_synthase_class-II"/>
</dbReference>
<dbReference type="GO" id="GO:0030170">
    <property type="term" value="F:pyridoxal phosphate binding"/>
    <property type="evidence" value="ECO:0007669"/>
    <property type="project" value="InterPro"/>
</dbReference>
<dbReference type="OrthoDB" id="2382073at2759"/>
<dbReference type="EMBL" id="GG745332">
    <property type="protein sequence ID" value="KNE58243.1"/>
    <property type="molecule type" value="Genomic_DNA"/>
</dbReference>
<dbReference type="InterPro" id="IPR015421">
    <property type="entry name" value="PyrdxlP-dep_Trfase_major"/>
</dbReference>
<dbReference type="InterPro" id="IPR001917">
    <property type="entry name" value="Aminotrans_II_pyridoxalP_BS"/>
</dbReference>
<reference evidence="7 8" key="1">
    <citation type="submission" date="2009-11" db="EMBL/GenBank/DDBJ databases">
        <title>Annotation of Allomyces macrogynus ATCC 38327.</title>
        <authorList>
            <consortium name="The Broad Institute Genome Sequencing Platform"/>
            <person name="Russ C."/>
            <person name="Cuomo C."/>
            <person name="Burger G."/>
            <person name="Gray M.W."/>
            <person name="Holland P.W.H."/>
            <person name="King N."/>
            <person name="Lang F.B.F."/>
            <person name="Roger A.J."/>
            <person name="Ruiz-Trillo I."/>
            <person name="Young S.K."/>
            <person name="Zeng Q."/>
            <person name="Gargeya S."/>
            <person name="Fitzgerald M."/>
            <person name="Haas B."/>
            <person name="Abouelleil A."/>
            <person name="Alvarado L."/>
            <person name="Arachchi H.M."/>
            <person name="Berlin A."/>
            <person name="Chapman S.B."/>
            <person name="Gearin G."/>
            <person name="Goldberg J."/>
            <person name="Griggs A."/>
            <person name="Gujja S."/>
            <person name="Hansen M."/>
            <person name="Heiman D."/>
            <person name="Howarth C."/>
            <person name="Larimer J."/>
            <person name="Lui A."/>
            <person name="MacDonald P.J.P."/>
            <person name="McCowen C."/>
            <person name="Montmayeur A."/>
            <person name="Murphy C."/>
            <person name="Neiman D."/>
            <person name="Pearson M."/>
            <person name="Priest M."/>
            <person name="Roberts A."/>
            <person name="Saif S."/>
            <person name="Shea T."/>
            <person name="Sisk P."/>
            <person name="Stolte C."/>
            <person name="Sykes S."/>
            <person name="Wortman J."/>
            <person name="Nusbaum C."/>
            <person name="Birren B."/>
        </authorList>
    </citation>
    <scope>NUCLEOTIDE SEQUENCE [LARGE SCALE GENOMIC DNA]</scope>
    <source>
        <strain evidence="7 8">ATCC 38327</strain>
    </source>
</reference>
<reference evidence="8" key="2">
    <citation type="submission" date="2009-11" db="EMBL/GenBank/DDBJ databases">
        <title>The Genome Sequence of Allomyces macrogynus strain ATCC 38327.</title>
        <authorList>
            <consortium name="The Broad Institute Genome Sequencing Platform"/>
            <person name="Russ C."/>
            <person name="Cuomo C."/>
            <person name="Shea T."/>
            <person name="Young S.K."/>
            <person name="Zeng Q."/>
            <person name="Koehrsen M."/>
            <person name="Haas B."/>
            <person name="Borodovsky M."/>
            <person name="Guigo R."/>
            <person name="Alvarado L."/>
            <person name="Berlin A."/>
            <person name="Borenstein D."/>
            <person name="Chen Z."/>
            <person name="Engels R."/>
            <person name="Freedman E."/>
            <person name="Gellesch M."/>
            <person name="Goldberg J."/>
            <person name="Griggs A."/>
            <person name="Gujja S."/>
            <person name="Heiman D."/>
            <person name="Hepburn T."/>
            <person name="Howarth C."/>
            <person name="Jen D."/>
            <person name="Larson L."/>
            <person name="Lewis B."/>
            <person name="Mehta T."/>
            <person name="Park D."/>
            <person name="Pearson M."/>
            <person name="Roberts A."/>
            <person name="Saif S."/>
            <person name="Shenoy N."/>
            <person name="Sisk P."/>
            <person name="Stolte C."/>
            <person name="Sykes S."/>
            <person name="Walk T."/>
            <person name="White J."/>
            <person name="Yandava C."/>
            <person name="Burger G."/>
            <person name="Gray M.W."/>
            <person name="Holland P.W.H."/>
            <person name="King N."/>
            <person name="Lang F.B.F."/>
            <person name="Roger A.J."/>
            <person name="Ruiz-Trillo I."/>
            <person name="Lander E."/>
            <person name="Nusbaum C."/>
        </authorList>
    </citation>
    <scope>NUCLEOTIDE SEQUENCE [LARGE SCALE GENOMIC DNA]</scope>
    <source>
        <strain evidence="8">ATCC 38327</strain>
    </source>
</reference>
<evidence type="ECO:0000256" key="2">
    <source>
        <dbReference type="ARBA" id="ARBA00010008"/>
    </source>
</evidence>
<dbReference type="AlphaFoldDB" id="A0A0L0S6L2"/>
<dbReference type="STRING" id="578462.A0A0L0S6L2"/>
<evidence type="ECO:0000313" key="7">
    <source>
        <dbReference type="EMBL" id="KNE58243.1"/>
    </source>
</evidence>
<comment type="similarity">
    <text evidence="2">Belongs to the class-II pyridoxal-phosphate-dependent aminotransferase family. BioF subfamily.</text>
</comment>
<proteinExistence type="inferred from homology"/>
<keyword evidence="3" id="KW-0808">Transferase</keyword>
<dbReference type="Proteomes" id="UP000054350">
    <property type="component" value="Unassembled WGS sequence"/>
</dbReference>
<dbReference type="GO" id="GO:0016740">
    <property type="term" value="F:transferase activity"/>
    <property type="evidence" value="ECO:0007669"/>
    <property type="project" value="UniProtKB-KW"/>
</dbReference>
<evidence type="ECO:0000259" key="6">
    <source>
        <dbReference type="Pfam" id="PF00155"/>
    </source>
</evidence>
<dbReference type="InterPro" id="IPR015422">
    <property type="entry name" value="PyrdxlP-dep_Trfase_small"/>
</dbReference>
<evidence type="ECO:0000313" key="8">
    <source>
        <dbReference type="Proteomes" id="UP000054350"/>
    </source>
</evidence>
<dbReference type="VEuPathDB" id="FungiDB:AMAG_18390"/>
<evidence type="ECO:0000256" key="1">
    <source>
        <dbReference type="ARBA" id="ARBA00001933"/>
    </source>
</evidence>
<accession>A0A0L0S6L2</accession>
<dbReference type="PROSITE" id="PS00599">
    <property type="entry name" value="AA_TRANSFER_CLASS_2"/>
    <property type="match status" value="1"/>
</dbReference>
<dbReference type="Gene3D" id="3.40.640.10">
    <property type="entry name" value="Type I PLP-dependent aspartate aminotransferase-like (Major domain)"/>
    <property type="match status" value="1"/>
</dbReference>
<gene>
    <name evidence="7" type="ORF">AMAG_18390</name>
</gene>
<dbReference type="GO" id="GO:0009102">
    <property type="term" value="P:biotin biosynthetic process"/>
    <property type="evidence" value="ECO:0007669"/>
    <property type="project" value="TreeGrafter"/>
</dbReference>
<name>A0A0L0S6L2_ALLM3</name>
<dbReference type="SUPFAM" id="SSF53383">
    <property type="entry name" value="PLP-dependent transferases"/>
    <property type="match status" value="1"/>
</dbReference>
<sequence length="548" mass="59599">MDPTATTGIPAPTFFTHVDRALASRRARSLARTLTDPTYTIDRDFASNDYLGLAHSPALASAIHAATVAASSADGTAPQPHGATGSRLLSGHTPRASALEARLARLHGAEAALLFNSGYAANLAVLATLPQPGDLIVLDEFVHASVWDGVRLGVGRKPNRAPRHITVPHADVSAVRDVIVAERERELADGVARPCSIFIAVEAVYSMDGTVAPLRELVGMIEELGDVNVHLIVDEAHSSGAMGLNGAGLVCELGLEEKIPFRLHTFGKGIGCHGAVFLCSAAVRDFLINYARPLVYSTMMPTSALIAIECAYTFLEEHADQLQRDLQLRIATFSSACSRYPSLDLVPSTTHIQGIRVAGGNAAVVRIARDLREQGWYTLPIRAPTVPRGAERIQAIMLYAQHPATKQHLFNDVLAEVMLKFVSIEKMTLTLLVATQSLLDVHEILGRDVLNGRSELKSTRLRLGLAAKNYCVNGDQKDVLVPMRSLIGMLKALDFMDPDENGNKSRDRWLASQFFDLHPWLCGQLYYMLLQLATDTIFSPESPHRLLM</sequence>
<dbReference type="InterPro" id="IPR004839">
    <property type="entry name" value="Aminotransferase_I/II_large"/>
</dbReference>
<evidence type="ECO:0000256" key="3">
    <source>
        <dbReference type="ARBA" id="ARBA00022679"/>
    </source>
</evidence>
<dbReference type="Pfam" id="PF00155">
    <property type="entry name" value="Aminotran_1_2"/>
    <property type="match status" value="1"/>
</dbReference>
<organism evidence="7 8">
    <name type="scientific">Allomyces macrogynus (strain ATCC 38327)</name>
    <name type="common">Allomyces javanicus var. macrogynus</name>
    <dbReference type="NCBI Taxonomy" id="578462"/>
    <lineage>
        <taxon>Eukaryota</taxon>
        <taxon>Fungi</taxon>
        <taxon>Fungi incertae sedis</taxon>
        <taxon>Blastocladiomycota</taxon>
        <taxon>Blastocladiomycetes</taxon>
        <taxon>Blastocladiales</taxon>
        <taxon>Blastocladiaceae</taxon>
        <taxon>Allomyces</taxon>
    </lineage>
</organism>
<dbReference type="PANTHER" id="PTHR13693:SF77">
    <property type="entry name" value="8-AMINO-7-OXONONANOATE SYNTHASE"/>
    <property type="match status" value="1"/>
</dbReference>
<keyword evidence="4 5" id="KW-0663">Pyridoxal phosphate</keyword>
<dbReference type="PANTHER" id="PTHR13693">
    <property type="entry name" value="CLASS II AMINOTRANSFERASE/8-AMINO-7-OXONONANOATE SYNTHASE"/>
    <property type="match status" value="1"/>
</dbReference>
<evidence type="ECO:0000256" key="5">
    <source>
        <dbReference type="RuleBase" id="RU003693"/>
    </source>
</evidence>
<feature type="domain" description="Aminotransferase class I/classII large" evidence="6">
    <location>
        <begin position="44"/>
        <end position="394"/>
    </location>
</feature>
<keyword evidence="8" id="KW-1185">Reference proteome</keyword>